<reference evidence="2 3" key="1">
    <citation type="journal article" date="2016" name="Nat. Commun.">
        <title>Extremotolerant tardigrade genome and improved radiotolerance of human cultured cells by tardigrade-unique protein.</title>
        <authorList>
            <person name="Hashimoto T."/>
            <person name="Horikawa D.D."/>
            <person name="Saito Y."/>
            <person name="Kuwahara H."/>
            <person name="Kozuka-Hata H."/>
            <person name="Shin-I T."/>
            <person name="Minakuchi Y."/>
            <person name="Ohishi K."/>
            <person name="Motoyama A."/>
            <person name="Aizu T."/>
            <person name="Enomoto A."/>
            <person name="Kondo K."/>
            <person name="Tanaka S."/>
            <person name="Hara Y."/>
            <person name="Koshikawa S."/>
            <person name="Sagara H."/>
            <person name="Miura T."/>
            <person name="Yokobori S."/>
            <person name="Miyagawa K."/>
            <person name="Suzuki Y."/>
            <person name="Kubo T."/>
            <person name="Oyama M."/>
            <person name="Kohara Y."/>
            <person name="Fujiyama A."/>
            <person name="Arakawa K."/>
            <person name="Katayama T."/>
            <person name="Toyoda A."/>
            <person name="Kunieda T."/>
        </authorList>
    </citation>
    <scope>NUCLEOTIDE SEQUENCE [LARGE SCALE GENOMIC DNA]</scope>
    <source>
        <strain evidence="2 3">YOKOZUNA-1</strain>
    </source>
</reference>
<proteinExistence type="predicted"/>
<evidence type="ECO:0000313" key="3">
    <source>
        <dbReference type="Proteomes" id="UP000186922"/>
    </source>
</evidence>
<sequence length="77" mass="8261">MTEPLTGTLQGRQATGIDSPRQSDNPGKTRCSPTPKVNMTCIASLQTAKQRSEPAAHVRVRCKGIFCTQSCAVSVEQ</sequence>
<name>A0A1D1UHQ0_RAMVA</name>
<accession>A0A1D1UHQ0</accession>
<dbReference type="EMBL" id="BDGG01000001">
    <property type="protein sequence ID" value="GAU87162.1"/>
    <property type="molecule type" value="Genomic_DNA"/>
</dbReference>
<organism evidence="2 3">
    <name type="scientific">Ramazzottius varieornatus</name>
    <name type="common">Water bear</name>
    <name type="synonym">Tardigrade</name>
    <dbReference type="NCBI Taxonomy" id="947166"/>
    <lineage>
        <taxon>Eukaryota</taxon>
        <taxon>Metazoa</taxon>
        <taxon>Ecdysozoa</taxon>
        <taxon>Tardigrada</taxon>
        <taxon>Eutardigrada</taxon>
        <taxon>Parachela</taxon>
        <taxon>Hypsibioidea</taxon>
        <taxon>Ramazzottiidae</taxon>
        <taxon>Ramazzottius</taxon>
    </lineage>
</organism>
<comment type="caution">
    <text evidence="2">The sequence shown here is derived from an EMBL/GenBank/DDBJ whole genome shotgun (WGS) entry which is preliminary data.</text>
</comment>
<protein>
    <submittedName>
        <fullName evidence="2">Uncharacterized protein</fullName>
    </submittedName>
</protein>
<keyword evidence="3" id="KW-1185">Reference proteome</keyword>
<gene>
    <name evidence="2" type="primary">RvY_00054-1</name>
    <name evidence="2" type="synonym">RvY_00054.1</name>
    <name evidence="2" type="ORF">RvY_00054</name>
</gene>
<feature type="compositionally biased region" description="Polar residues" evidence="1">
    <location>
        <begin position="1"/>
        <end position="13"/>
    </location>
</feature>
<dbReference type="AlphaFoldDB" id="A0A1D1UHQ0"/>
<dbReference type="Proteomes" id="UP000186922">
    <property type="component" value="Unassembled WGS sequence"/>
</dbReference>
<evidence type="ECO:0000313" key="2">
    <source>
        <dbReference type="EMBL" id="GAU87162.1"/>
    </source>
</evidence>
<feature type="region of interest" description="Disordered" evidence="1">
    <location>
        <begin position="1"/>
        <end position="35"/>
    </location>
</feature>
<evidence type="ECO:0000256" key="1">
    <source>
        <dbReference type="SAM" id="MobiDB-lite"/>
    </source>
</evidence>
<feature type="compositionally biased region" description="Polar residues" evidence="1">
    <location>
        <begin position="20"/>
        <end position="35"/>
    </location>
</feature>